<reference evidence="2 3" key="1">
    <citation type="submission" date="2020-02" db="EMBL/GenBank/DDBJ databases">
        <authorList>
            <person name="Ma Q."/>
            <person name="Huang Y."/>
            <person name="Song X."/>
            <person name="Pei D."/>
        </authorList>
    </citation>
    <scope>NUCLEOTIDE SEQUENCE [LARGE SCALE GENOMIC DNA]</scope>
    <source>
        <strain evidence="2">Sxm20200214</strain>
        <tissue evidence="2">Leaf</tissue>
    </source>
</reference>
<accession>A0A8X7RWJ6</accession>
<feature type="compositionally biased region" description="Basic and acidic residues" evidence="1">
    <location>
        <begin position="161"/>
        <end position="187"/>
    </location>
</feature>
<protein>
    <submittedName>
        <fullName evidence="2">Uncharacterized protein</fullName>
    </submittedName>
</protein>
<dbReference type="EMBL" id="JAAMPC010000009">
    <property type="protein sequence ID" value="KAG2295348.1"/>
    <property type="molecule type" value="Genomic_DNA"/>
</dbReference>
<sequence length="187" mass="21306">MLNSESLDADAPATLRHGDEKARPRRRRRSLSFPEAEKEYETPPCFGSDPVQEKPTQPEPPKRGSGDLSEEERDEEQQAGWECKDRAKKKTMDKKSVVGEMEARDEGCWKGRSETSDKEDEAPKRAEQVEIESRKSTLGEDGNKIRKNVMDVSETSDKDDETSKRAETESGRARWEKMEGRELARCS</sequence>
<feature type="compositionally biased region" description="Basic and acidic residues" evidence="1">
    <location>
        <begin position="93"/>
        <end position="144"/>
    </location>
</feature>
<evidence type="ECO:0000256" key="1">
    <source>
        <dbReference type="SAM" id="MobiDB-lite"/>
    </source>
</evidence>
<dbReference type="AlphaFoldDB" id="A0A8X7RWJ6"/>
<keyword evidence="3" id="KW-1185">Reference proteome</keyword>
<feature type="region of interest" description="Disordered" evidence="1">
    <location>
        <begin position="1"/>
        <end position="187"/>
    </location>
</feature>
<comment type="caution">
    <text evidence="2">The sequence shown here is derived from an EMBL/GenBank/DDBJ whole genome shotgun (WGS) entry which is preliminary data.</text>
</comment>
<proteinExistence type="predicted"/>
<evidence type="ECO:0000313" key="3">
    <source>
        <dbReference type="Proteomes" id="UP000886595"/>
    </source>
</evidence>
<dbReference type="OrthoDB" id="687730at2759"/>
<organism evidence="2 3">
    <name type="scientific">Brassica carinata</name>
    <name type="common">Ethiopian mustard</name>
    <name type="synonym">Abyssinian cabbage</name>
    <dbReference type="NCBI Taxonomy" id="52824"/>
    <lineage>
        <taxon>Eukaryota</taxon>
        <taxon>Viridiplantae</taxon>
        <taxon>Streptophyta</taxon>
        <taxon>Embryophyta</taxon>
        <taxon>Tracheophyta</taxon>
        <taxon>Spermatophyta</taxon>
        <taxon>Magnoliopsida</taxon>
        <taxon>eudicotyledons</taxon>
        <taxon>Gunneridae</taxon>
        <taxon>Pentapetalae</taxon>
        <taxon>rosids</taxon>
        <taxon>malvids</taxon>
        <taxon>Brassicales</taxon>
        <taxon>Brassicaceae</taxon>
        <taxon>Brassiceae</taxon>
        <taxon>Brassica</taxon>
    </lineage>
</organism>
<evidence type="ECO:0000313" key="2">
    <source>
        <dbReference type="EMBL" id="KAG2295348.1"/>
    </source>
</evidence>
<dbReference type="Proteomes" id="UP000886595">
    <property type="component" value="Unassembled WGS sequence"/>
</dbReference>
<gene>
    <name evidence="2" type="ORF">Bca52824_042017</name>
</gene>
<feature type="compositionally biased region" description="Acidic residues" evidence="1">
    <location>
        <begin position="68"/>
        <end position="77"/>
    </location>
</feature>
<name>A0A8X7RWJ6_BRACI</name>